<feature type="domain" description="HTH tetR-type" evidence="5">
    <location>
        <begin position="16"/>
        <end position="76"/>
    </location>
</feature>
<dbReference type="Pfam" id="PF00440">
    <property type="entry name" value="TetR_N"/>
    <property type="match status" value="1"/>
</dbReference>
<keyword evidence="3" id="KW-0804">Transcription</keyword>
<dbReference type="PANTHER" id="PTHR30055">
    <property type="entry name" value="HTH-TYPE TRANSCRIPTIONAL REGULATOR RUTR"/>
    <property type="match status" value="1"/>
</dbReference>
<comment type="caution">
    <text evidence="6">The sequence shown here is derived from an EMBL/GenBank/DDBJ whole genome shotgun (WGS) entry which is preliminary data.</text>
</comment>
<feature type="DNA-binding region" description="H-T-H motif" evidence="4">
    <location>
        <begin position="39"/>
        <end position="58"/>
    </location>
</feature>
<dbReference type="EMBL" id="VRYZ01000002">
    <property type="protein sequence ID" value="TXS93316.1"/>
    <property type="molecule type" value="Genomic_DNA"/>
</dbReference>
<keyword evidence="1" id="KW-0805">Transcription regulation</keyword>
<keyword evidence="7" id="KW-1185">Reference proteome</keyword>
<dbReference type="AlphaFoldDB" id="A0A5C8ZXV2"/>
<evidence type="ECO:0000313" key="7">
    <source>
        <dbReference type="Proteomes" id="UP000321933"/>
    </source>
</evidence>
<dbReference type="SUPFAM" id="SSF46689">
    <property type="entry name" value="Homeodomain-like"/>
    <property type="match status" value="1"/>
</dbReference>
<organism evidence="6 7">
    <name type="scientific">Parahaliea aestuarii</name>
    <dbReference type="NCBI Taxonomy" id="1852021"/>
    <lineage>
        <taxon>Bacteria</taxon>
        <taxon>Pseudomonadati</taxon>
        <taxon>Pseudomonadota</taxon>
        <taxon>Gammaproteobacteria</taxon>
        <taxon>Cellvibrionales</taxon>
        <taxon>Halieaceae</taxon>
        <taxon>Parahaliea</taxon>
    </lineage>
</organism>
<proteinExistence type="predicted"/>
<dbReference type="PROSITE" id="PS01081">
    <property type="entry name" value="HTH_TETR_1"/>
    <property type="match status" value="1"/>
</dbReference>
<protein>
    <submittedName>
        <fullName evidence="6">TetR/AcrR family transcriptional regulator</fullName>
    </submittedName>
</protein>
<dbReference type="GO" id="GO:0003700">
    <property type="term" value="F:DNA-binding transcription factor activity"/>
    <property type="evidence" value="ECO:0007669"/>
    <property type="project" value="TreeGrafter"/>
</dbReference>
<dbReference type="InterPro" id="IPR050109">
    <property type="entry name" value="HTH-type_TetR-like_transc_reg"/>
</dbReference>
<dbReference type="OrthoDB" id="5705802at2"/>
<evidence type="ECO:0000313" key="6">
    <source>
        <dbReference type="EMBL" id="TXS93316.1"/>
    </source>
</evidence>
<dbReference type="PRINTS" id="PR00455">
    <property type="entry name" value="HTHTETR"/>
</dbReference>
<dbReference type="Proteomes" id="UP000321933">
    <property type="component" value="Unassembled WGS sequence"/>
</dbReference>
<evidence type="ECO:0000256" key="3">
    <source>
        <dbReference type="ARBA" id="ARBA00023163"/>
    </source>
</evidence>
<gene>
    <name evidence="6" type="ORF">FVW59_05610</name>
</gene>
<name>A0A5C8ZXV2_9GAMM</name>
<sequence length="211" mass="23131">MSEPGDPENSRKGKGERTAAAILDAAETHFARQGYHGTSLRNIANSAGLQEPGIYNHFASKEAIYAAVLHRILDPVGSALSRHLAEAHSLPEMIELPGLLMDLLVAQPNLAPLLQRALREEAGLPGNTVLHRWLARLFNEGMAAASAVSEEQYLERERMAINLLAIFNAATGYFVSGPAFALLEAGDPWDRQNLARQKQLLHRMMRAMMVS</sequence>
<dbReference type="PROSITE" id="PS50977">
    <property type="entry name" value="HTH_TETR_2"/>
    <property type="match status" value="1"/>
</dbReference>
<dbReference type="InterPro" id="IPR001647">
    <property type="entry name" value="HTH_TetR"/>
</dbReference>
<dbReference type="GO" id="GO:0000976">
    <property type="term" value="F:transcription cis-regulatory region binding"/>
    <property type="evidence" value="ECO:0007669"/>
    <property type="project" value="TreeGrafter"/>
</dbReference>
<keyword evidence="2 4" id="KW-0238">DNA-binding</keyword>
<evidence type="ECO:0000256" key="1">
    <source>
        <dbReference type="ARBA" id="ARBA00023015"/>
    </source>
</evidence>
<dbReference type="PANTHER" id="PTHR30055:SF234">
    <property type="entry name" value="HTH-TYPE TRANSCRIPTIONAL REGULATOR BETI"/>
    <property type="match status" value="1"/>
</dbReference>
<evidence type="ECO:0000259" key="5">
    <source>
        <dbReference type="PROSITE" id="PS50977"/>
    </source>
</evidence>
<dbReference type="Gene3D" id="1.10.357.10">
    <property type="entry name" value="Tetracycline Repressor, domain 2"/>
    <property type="match status" value="1"/>
</dbReference>
<dbReference type="RefSeq" id="WP_148063252.1">
    <property type="nucleotide sequence ID" value="NZ_VRYZ01000002.1"/>
</dbReference>
<evidence type="ECO:0000256" key="4">
    <source>
        <dbReference type="PROSITE-ProRule" id="PRU00335"/>
    </source>
</evidence>
<dbReference type="InterPro" id="IPR023772">
    <property type="entry name" value="DNA-bd_HTH_TetR-type_CS"/>
</dbReference>
<evidence type="ECO:0000256" key="2">
    <source>
        <dbReference type="ARBA" id="ARBA00023125"/>
    </source>
</evidence>
<reference evidence="6 7" key="1">
    <citation type="submission" date="2019-08" db="EMBL/GenBank/DDBJ databases">
        <title>Parahaliea maris sp. nov., isolated from the surface seawater.</title>
        <authorList>
            <person name="Liu Y."/>
        </authorList>
    </citation>
    <scope>NUCLEOTIDE SEQUENCE [LARGE SCALE GENOMIC DNA]</scope>
    <source>
        <strain evidence="6 7">S2-26</strain>
    </source>
</reference>
<accession>A0A5C8ZXV2</accession>
<dbReference type="InterPro" id="IPR009057">
    <property type="entry name" value="Homeodomain-like_sf"/>
</dbReference>